<keyword evidence="5" id="KW-1185">Reference proteome</keyword>
<dbReference type="PANTHER" id="PTHR48106">
    <property type="entry name" value="QUINONE OXIDOREDUCTASE PIG3-RELATED"/>
    <property type="match status" value="1"/>
</dbReference>
<dbReference type="SUPFAM" id="SSF51735">
    <property type="entry name" value="NAD(P)-binding Rossmann-fold domains"/>
    <property type="match status" value="1"/>
</dbReference>
<dbReference type="InterPro" id="IPR013149">
    <property type="entry name" value="ADH-like_C"/>
</dbReference>
<dbReference type="Pfam" id="PF08240">
    <property type="entry name" value="ADH_N"/>
    <property type="match status" value="1"/>
</dbReference>
<evidence type="ECO:0000313" key="4">
    <source>
        <dbReference type="EMBL" id="GES02743.1"/>
    </source>
</evidence>
<dbReference type="InterPro" id="IPR036291">
    <property type="entry name" value="NAD(P)-bd_dom_sf"/>
</dbReference>
<dbReference type="CDD" id="cd05289">
    <property type="entry name" value="MDR_like_2"/>
    <property type="match status" value="1"/>
</dbReference>
<dbReference type="AlphaFoldDB" id="A0A5M3W673"/>
<protein>
    <submittedName>
        <fullName evidence="4">Oxidoreductase</fullName>
    </submittedName>
</protein>
<dbReference type="GO" id="GO:0070402">
    <property type="term" value="F:NADPH binding"/>
    <property type="evidence" value="ECO:0007669"/>
    <property type="project" value="TreeGrafter"/>
</dbReference>
<dbReference type="Gene3D" id="3.40.50.720">
    <property type="entry name" value="NAD(P)-binding Rossmann-like Domain"/>
    <property type="match status" value="1"/>
</dbReference>
<dbReference type="SUPFAM" id="SSF50129">
    <property type="entry name" value="GroES-like"/>
    <property type="match status" value="1"/>
</dbReference>
<dbReference type="SMART" id="SM00829">
    <property type="entry name" value="PKS_ER"/>
    <property type="match status" value="1"/>
</dbReference>
<organism evidence="4 5">
    <name type="scientific">Acrocarpospora corrugata</name>
    <dbReference type="NCBI Taxonomy" id="35763"/>
    <lineage>
        <taxon>Bacteria</taxon>
        <taxon>Bacillati</taxon>
        <taxon>Actinomycetota</taxon>
        <taxon>Actinomycetes</taxon>
        <taxon>Streptosporangiales</taxon>
        <taxon>Streptosporangiaceae</taxon>
        <taxon>Acrocarpospora</taxon>
    </lineage>
</organism>
<feature type="domain" description="Enoyl reductase (ER)" evidence="3">
    <location>
        <begin position="11"/>
        <end position="299"/>
    </location>
</feature>
<comment type="caution">
    <text evidence="4">The sequence shown here is derived from an EMBL/GenBank/DDBJ whole genome shotgun (WGS) entry which is preliminary data.</text>
</comment>
<dbReference type="EMBL" id="BLAD01000061">
    <property type="protein sequence ID" value="GES02743.1"/>
    <property type="molecule type" value="Genomic_DNA"/>
</dbReference>
<keyword evidence="2" id="KW-0560">Oxidoreductase</keyword>
<evidence type="ECO:0000313" key="5">
    <source>
        <dbReference type="Proteomes" id="UP000334990"/>
    </source>
</evidence>
<dbReference type="GO" id="GO:0016651">
    <property type="term" value="F:oxidoreductase activity, acting on NAD(P)H"/>
    <property type="evidence" value="ECO:0007669"/>
    <property type="project" value="TreeGrafter"/>
</dbReference>
<dbReference type="Pfam" id="PF00107">
    <property type="entry name" value="ADH_zinc_N"/>
    <property type="match status" value="1"/>
</dbReference>
<reference evidence="4 5" key="1">
    <citation type="submission" date="2019-10" db="EMBL/GenBank/DDBJ databases">
        <title>Whole genome shotgun sequence of Acrocarpospora corrugata NBRC 13972.</title>
        <authorList>
            <person name="Ichikawa N."/>
            <person name="Kimura A."/>
            <person name="Kitahashi Y."/>
            <person name="Komaki H."/>
            <person name="Oguchi A."/>
        </authorList>
    </citation>
    <scope>NUCLEOTIDE SEQUENCE [LARGE SCALE GENOMIC DNA]</scope>
    <source>
        <strain evidence="4 5">NBRC 13972</strain>
    </source>
</reference>
<dbReference type="OrthoDB" id="2665481at2"/>
<evidence type="ECO:0000256" key="2">
    <source>
        <dbReference type="ARBA" id="ARBA00023002"/>
    </source>
</evidence>
<proteinExistence type="predicted"/>
<dbReference type="InterPro" id="IPR020843">
    <property type="entry name" value="ER"/>
</dbReference>
<sequence length="302" mass="31514">MARVVVFAEYGEPEVLRVVEVDDPHPGGDELRIRVKAAGVQPVDARYRRGDFSQYKPADFPARLGNEAAGVVDAIGRDVTGFAIGDEVIVFVDSIAYADTIVAPAANAAHKPAAMPWPEAGVLTASGQTADTALDALGVTTGDRVLIHAAAGGVGSYATQLAIARGATVIGTASERNHAYLTELGAIPVTYGPGLANRVRELAPDGITAAVDCIGGEANDVSVQLLGTPDRAITLVDWQHAGGVRRVGTDRSATRLSGLCSLYEKGALTVPIWKQFTLDQAPLAHHEIETGHVRGKIALVVS</sequence>
<gene>
    <name evidence="4" type="ORF">Acor_48090</name>
</gene>
<accession>A0A5M3W673</accession>
<dbReference type="PANTHER" id="PTHR48106:SF18">
    <property type="entry name" value="QUINONE OXIDOREDUCTASE PIG3"/>
    <property type="match status" value="1"/>
</dbReference>
<evidence type="ECO:0000259" key="3">
    <source>
        <dbReference type="SMART" id="SM00829"/>
    </source>
</evidence>
<dbReference type="RefSeq" id="WP_155338953.1">
    <property type="nucleotide sequence ID" value="NZ_BAAABN010000011.1"/>
</dbReference>
<dbReference type="InterPro" id="IPR013154">
    <property type="entry name" value="ADH-like_N"/>
</dbReference>
<keyword evidence="1" id="KW-0521">NADP</keyword>
<dbReference type="Proteomes" id="UP000334990">
    <property type="component" value="Unassembled WGS sequence"/>
</dbReference>
<name>A0A5M3W673_9ACTN</name>
<dbReference type="Gene3D" id="3.90.180.10">
    <property type="entry name" value="Medium-chain alcohol dehydrogenases, catalytic domain"/>
    <property type="match status" value="1"/>
</dbReference>
<evidence type="ECO:0000256" key="1">
    <source>
        <dbReference type="ARBA" id="ARBA00022857"/>
    </source>
</evidence>
<dbReference type="InterPro" id="IPR011032">
    <property type="entry name" value="GroES-like_sf"/>
</dbReference>